<name>A0ABW6ZBM0_9HYPH</name>
<feature type="chain" id="PRO_5046362753" description="DUF2946 domain-containing protein" evidence="1">
    <location>
        <begin position="25"/>
        <end position="128"/>
    </location>
</feature>
<evidence type="ECO:0000256" key="1">
    <source>
        <dbReference type="SAM" id="SignalP"/>
    </source>
</evidence>
<accession>A0ABW6ZBM0</accession>
<dbReference type="EMBL" id="JBAFUR010000001">
    <property type="protein sequence ID" value="MFG1251178.1"/>
    <property type="molecule type" value="Genomic_DNA"/>
</dbReference>
<keyword evidence="3" id="KW-1185">Reference proteome</keyword>
<dbReference type="RefSeq" id="WP_394006414.1">
    <property type="nucleotide sequence ID" value="NZ_JBAFUR010000001.1"/>
</dbReference>
<evidence type="ECO:0000313" key="3">
    <source>
        <dbReference type="Proteomes" id="UP001604043"/>
    </source>
</evidence>
<protein>
    <recommendedName>
        <fullName evidence="4">DUF2946 domain-containing protein</fullName>
    </recommendedName>
</protein>
<gene>
    <name evidence="2" type="ORF">V5F30_03105</name>
</gene>
<feature type="signal peptide" evidence="1">
    <location>
        <begin position="1"/>
        <end position="24"/>
    </location>
</feature>
<dbReference type="Proteomes" id="UP001604043">
    <property type="component" value="Unassembled WGS sequence"/>
</dbReference>
<reference evidence="2 3" key="1">
    <citation type="submission" date="2024-02" db="EMBL/GenBank/DDBJ databases">
        <title>Expansion and revision of Xanthobacter and proposal of Roseixanthobacter gen. nov.</title>
        <authorList>
            <person name="Soltysiak M.P.M."/>
            <person name="Jalihal A."/>
            <person name="Ory A."/>
            <person name="Chrisophersen C."/>
            <person name="Lee A.D."/>
            <person name="Boulton J."/>
            <person name="Springer M."/>
        </authorList>
    </citation>
    <scope>NUCLEOTIDE SEQUENCE [LARGE SCALE GENOMIC DNA]</scope>
    <source>
        <strain evidence="2 3">CB5</strain>
    </source>
</reference>
<evidence type="ECO:0000313" key="2">
    <source>
        <dbReference type="EMBL" id="MFG1251178.1"/>
    </source>
</evidence>
<sequence>MWSLALRRLIAACVVLSMVAAPVAAGLVTHHSDDLDSPAFAAAVSGAEVALPLAAAKDVAVDSAKSGAAAQTKHVVPSADHDCHGCAAVLLPAADATRLAEVVAVTGTTIPALGSGRAVPADPRPPRA</sequence>
<keyword evidence="1" id="KW-0732">Signal</keyword>
<comment type="caution">
    <text evidence="2">The sequence shown here is derived from an EMBL/GenBank/DDBJ whole genome shotgun (WGS) entry which is preliminary data.</text>
</comment>
<evidence type="ECO:0008006" key="4">
    <source>
        <dbReference type="Google" id="ProtNLM"/>
    </source>
</evidence>
<organism evidence="2 3">
    <name type="scientific">Xanthobacter aminoxidans</name>
    <dbReference type="NCBI Taxonomy" id="186280"/>
    <lineage>
        <taxon>Bacteria</taxon>
        <taxon>Pseudomonadati</taxon>
        <taxon>Pseudomonadota</taxon>
        <taxon>Alphaproteobacteria</taxon>
        <taxon>Hyphomicrobiales</taxon>
        <taxon>Xanthobacteraceae</taxon>
        <taxon>Xanthobacter</taxon>
    </lineage>
</organism>
<proteinExistence type="predicted"/>